<comment type="caution">
    <text evidence="1">The sequence shown here is derived from an EMBL/GenBank/DDBJ whole genome shotgun (WGS) entry which is preliminary data.</text>
</comment>
<sequence>MASLHRVAGVRAALKPRPCVAASSHAVRTYATPVAYEKKELDPQLNGYPQLPDISRQYLPAKADWWDWQMRRNYGDIMHEREELYSMWGPDVPHVAPSIALRYFSIAVAGFVSFGFVAKYALIPDRPSAPRDYPFDGLVRELGGLEENKVRVSATLSWRHLLTDVSGSRQT</sequence>
<accession>A0ACB8RJ12</accession>
<evidence type="ECO:0000313" key="2">
    <source>
        <dbReference type="Proteomes" id="UP000814033"/>
    </source>
</evidence>
<protein>
    <submittedName>
        <fullName evidence="1">Uncharacterized protein</fullName>
    </submittedName>
</protein>
<evidence type="ECO:0000313" key="1">
    <source>
        <dbReference type="EMBL" id="KAI0044030.1"/>
    </source>
</evidence>
<reference evidence="1" key="2">
    <citation type="journal article" date="2022" name="New Phytol.">
        <title>Evolutionary transition to the ectomycorrhizal habit in the genomes of a hyperdiverse lineage of mushroom-forming fungi.</title>
        <authorList>
            <person name="Looney B."/>
            <person name="Miyauchi S."/>
            <person name="Morin E."/>
            <person name="Drula E."/>
            <person name="Courty P.E."/>
            <person name="Kohler A."/>
            <person name="Kuo A."/>
            <person name="LaButti K."/>
            <person name="Pangilinan J."/>
            <person name="Lipzen A."/>
            <person name="Riley R."/>
            <person name="Andreopoulos W."/>
            <person name="He G."/>
            <person name="Johnson J."/>
            <person name="Nolan M."/>
            <person name="Tritt A."/>
            <person name="Barry K.W."/>
            <person name="Grigoriev I.V."/>
            <person name="Nagy L.G."/>
            <person name="Hibbett D."/>
            <person name="Henrissat B."/>
            <person name="Matheny P.B."/>
            <person name="Labbe J."/>
            <person name="Martin F.M."/>
        </authorList>
    </citation>
    <scope>NUCLEOTIDE SEQUENCE</scope>
    <source>
        <strain evidence="1">FP105234-sp</strain>
    </source>
</reference>
<proteinExistence type="predicted"/>
<reference evidence="1" key="1">
    <citation type="submission" date="2021-02" db="EMBL/GenBank/DDBJ databases">
        <authorList>
            <consortium name="DOE Joint Genome Institute"/>
            <person name="Ahrendt S."/>
            <person name="Looney B.P."/>
            <person name="Miyauchi S."/>
            <person name="Morin E."/>
            <person name="Drula E."/>
            <person name="Courty P.E."/>
            <person name="Chicoki N."/>
            <person name="Fauchery L."/>
            <person name="Kohler A."/>
            <person name="Kuo A."/>
            <person name="Labutti K."/>
            <person name="Pangilinan J."/>
            <person name="Lipzen A."/>
            <person name="Riley R."/>
            <person name="Andreopoulos W."/>
            <person name="He G."/>
            <person name="Johnson J."/>
            <person name="Barry K.W."/>
            <person name="Grigoriev I.V."/>
            <person name="Nagy L."/>
            <person name="Hibbett D."/>
            <person name="Henrissat B."/>
            <person name="Matheny P.B."/>
            <person name="Labbe J."/>
            <person name="Martin F."/>
        </authorList>
    </citation>
    <scope>NUCLEOTIDE SEQUENCE</scope>
    <source>
        <strain evidence="1">FP105234-sp</strain>
    </source>
</reference>
<gene>
    <name evidence="1" type="ORF">FA95DRAFT_1497735</name>
</gene>
<dbReference type="EMBL" id="MU275996">
    <property type="protein sequence ID" value="KAI0044030.1"/>
    <property type="molecule type" value="Genomic_DNA"/>
</dbReference>
<name>A0ACB8RJ12_9AGAM</name>
<keyword evidence="2" id="KW-1185">Reference proteome</keyword>
<organism evidence="1 2">
    <name type="scientific">Auriscalpium vulgare</name>
    <dbReference type="NCBI Taxonomy" id="40419"/>
    <lineage>
        <taxon>Eukaryota</taxon>
        <taxon>Fungi</taxon>
        <taxon>Dikarya</taxon>
        <taxon>Basidiomycota</taxon>
        <taxon>Agaricomycotina</taxon>
        <taxon>Agaricomycetes</taxon>
        <taxon>Russulales</taxon>
        <taxon>Auriscalpiaceae</taxon>
        <taxon>Auriscalpium</taxon>
    </lineage>
</organism>
<dbReference type="Proteomes" id="UP000814033">
    <property type="component" value="Unassembled WGS sequence"/>
</dbReference>